<dbReference type="AlphaFoldDB" id="A0A558D6Z0"/>
<dbReference type="OrthoDB" id="3577251at2"/>
<dbReference type="EMBL" id="VJWX01000049">
    <property type="protein sequence ID" value="TVT56751.1"/>
    <property type="molecule type" value="Genomic_DNA"/>
</dbReference>
<sequence>MVDHTDELEDRMKTLEETVADAFELAEEARDNSRMAEDNAQAARSDAQVARYLATACSHDVAEMRDTLRAHTRSLNALRKTQVEQGRELKKLRGEVRELRTEVRGGFARHDVEIANLRIGLDDLRTEVGDLRTEMRKGFAELTDLIKAGR</sequence>
<keyword evidence="1" id="KW-0175">Coiled coil</keyword>
<protein>
    <submittedName>
        <fullName evidence="2">Uncharacterized protein</fullName>
    </submittedName>
</protein>
<gene>
    <name evidence="2" type="ORF">FNH05_07945</name>
</gene>
<accession>A0A558D6Z0</accession>
<dbReference type="RefSeq" id="WP_144586677.1">
    <property type="nucleotide sequence ID" value="NZ_VJWX01000049.1"/>
</dbReference>
<proteinExistence type="predicted"/>
<evidence type="ECO:0000313" key="2">
    <source>
        <dbReference type="EMBL" id="TVT56751.1"/>
    </source>
</evidence>
<reference evidence="2 3" key="1">
    <citation type="submission" date="2019-07" db="EMBL/GenBank/DDBJ databases">
        <authorList>
            <person name="Duangmal K."/>
            <person name="Teo W.F.A."/>
        </authorList>
    </citation>
    <scope>NUCLEOTIDE SEQUENCE [LARGE SCALE GENOMIC DNA]</scope>
    <source>
        <strain evidence="2 3">TBRC 6029</strain>
    </source>
</reference>
<evidence type="ECO:0000313" key="3">
    <source>
        <dbReference type="Proteomes" id="UP000320011"/>
    </source>
</evidence>
<evidence type="ECO:0000256" key="1">
    <source>
        <dbReference type="SAM" id="Coils"/>
    </source>
</evidence>
<feature type="coiled-coil region" evidence="1">
    <location>
        <begin position="5"/>
        <end position="134"/>
    </location>
</feature>
<dbReference type="Proteomes" id="UP000320011">
    <property type="component" value="Unassembled WGS sequence"/>
</dbReference>
<keyword evidence="3" id="KW-1185">Reference proteome</keyword>
<reference evidence="2 3" key="2">
    <citation type="submission" date="2019-08" db="EMBL/GenBank/DDBJ databases">
        <title>Amycolatopsis acidicola sp. nov., isolated from peat swamp forest soil.</title>
        <authorList>
            <person name="Srisuk N."/>
        </authorList>
    </citation>
    <scope>NUCLEOTIDE SEQUENCE [LARGE SCALE GENOMIC DNA]</scope>
    <source>
        <strain evidence="2 3">TBRC 6029</strain>
    </source>
</reference>
<name>A0A558D6Z0_9PSEU</name>
<comment type="caution">
    <text evidence="2">The sequence shown here is derived from an EMBL/GenBank/DDBJ whole genome shotgun (WGS) entry which is preliminary data.</text>
</comment>
<organism evidence="2 3">
    <name type="scientific">Amycolatopsis rhizosphaerae</name>
    <dbReference type="NCBI Taxonomy" id="2053003"/>
    <lineage>
        <taxon>Bacteria</taxon>
        <taxon>Bacillati</taxon>
        <taxon>Actinomycetota</taxon>
        <taxon>Actinomycetes</taxon>
        <taxon>Pseudonocardiales</taxon>
        <taxon>Pseudonocardiaceae</taxon>
        <taxon>Amycolatopsis</taxon>
    </lineage>
</organism>